<gene>
    <name evidence="1 2" type="ordered locus">At4g34139</name>
</gene>
<dbReference type="GlyGen" id="A0A1P8B4Y2">
    <property type="glycosylation" value="1 site"/>
</dbReference>
<dbReference type="Proteomes" id="UP000006548">
    <property type="component" value="Chromosome 4"/>
</dbReference>
<reference evidence="3" key="2">
    <citation type="journal article" date="2017" name="Plant J.">
        <title>Araport11: a complete reannotation of the Arabidopsis thaliana reference genome.</title>
        <authorList>
            <person name="Cheng C.Y."/>
            <person name="Krishnakumar V."/>
            <person name="Chan A.P."/>
            <person name="Thibaud-Nissen F."/>
            <person name="Schobel S."/>
            <person name="Town C.D."/>
        </authorList>
    </citation>
    <scope>GENOME REANNOTATION</scope>
    <source>
        <strain evidence="3">cv. Columbia</strain>
    </source>
</reference>
<evidence type="ECO:0000313" key="1">
    <source>
        <dbReference type="Araport" id="AT4G34139"/>
    </source>
</evidence>
<name>A0A1P8B4Y2_ARATH</name>
<evidence type="ECO:0000313" key="3">
    <source>
        <dbReference type="Proteomes" id="UP000006548"/>
    </source>
</evidence>
<dbReference type="Araport" id="AT4G34139"/>
<dbReference type="ExpressionAtlas" id="A0A1P8B4Y2">
    <property type="expression patterns" value="baseline and differential"/>
</dbReference>
<dbReference type="AlphaFoldDB" id="A0A1P8B4Y2"/>
<dbReference type="KEGG" id="ath:AT4G34139"/>
<organism evidence="2 3">
    <name type="scientific">Arabidopsis thaliana</name>
    <name type="common">Mouse-ear cress</name>
    <dbReference type="NCBI Taxonomy" id="3702"/>
    <lineage>
        <taxon>Eukaryota</taxon>
        <taxon>Viridiplantae</taxon>
        <taxon>Streptophyta</taxon>
        <taxon>Embryophyta</taxon>
        <taxon>Tracheophyta</taxon>
        <taxon>Spermatophyta</taxon>
        <taxon>Magnoliopsida</taxon>
        <taxon>eudicotyledons</taxon>
        <taxon>Gunneridae</taxon>
        <taxon>Pentapetalae</taxon>
        <taxon>rosids</taxon>
        <taxon>malvids</taxon>
        <taxon>Brassicales</taxon>
        <taxon>Brassicaceae</taxon>
        <taxon>Camelineae</taxon>
        <taxon>Arabidopsis</taxon>
    </lineage>
</organism>
<keyword evidence="3" id="KW-1185">Reference proteome</keyword>
<dbReference type="InParanoid" id="A0A1P8B4Y2"/>
<dbReference type="GeneID" id="28720203"/>
<dbReference type="OrthoDB" id="1751704at2759"/>
<accession>A0A1P8B4Y2</accession>
<dbReference type="TAIR" id="AT4G34139"/>
<dbReference type="EMBL" id="CP002687">
    <property type="protein sequence ID" value="ANM66663.1"/>
    <property type="molecule type" value="Genomic_DNA"/>
</dbReference>
<evidence type="ECO:0000313" key="2">
    <source>
        <dbReference type="EMBL" id="ANM66663.1"/>
    </source>
</evidence>
<dbReference type="OMA" id="TAGCERM"/>
<protein>
    <submittedName>
        <fullName evidence="2">Uncharacterized protein</fullName>
    </submittedName>
</protein>
<sequence>MAQEPNFTFTYQYYKLKDHPFLTNVSSSINLSTSRSEDPPSFTAFFAISANSLARFLLSSPTITSLTAPSTFSLLMKSPTTCIIFFTPTLTPNCSAPTGHVTIGRPAATPSNNEFHPQCVKNPPIALCSSISTCGAHPRIINPFPLVFSSNPSEDFAAKRVMSMVPWLPFLLTTQTKSCPDISKPAAISISCSFLKLDMVPKAM</sequence>
<proteinExistence type="predicted"/>
<dbReference type="RefSeq" id="NP_001328546.1">
    <property type="nucleotide sequence ID" value="NM_001342254.1"/>
</dbReference>
<reference evidence="2 3" key="1">
    <citation type="journal article" date="1999" name="Nature">
        <title>Sequence and analysis of chromosome 4 of the plant Arabidopsis thaliana.</title>
        <authorList>
            <consortium name="EU"/>
            <consortium name="CSHL and WU Arabidopsis Sequencing Project"/>
            <person name="Mayer K."/>
            <person name="Schuller C."/>
            <person name="Wambutt R."/>
            <person name="Murphy G."/>
            <person name="Volckaert G."/>
            <person name="Pohl T."/>
            <person name="Dusterhoft A."/>
            <person name="Stiekema W."/>
            <person name="Entian K.D."/>
            <person name="Terryn N."/>
            <person name="Harris B."/>
            <person name="Ansorge W."/>
            <person name="Brandt P."/>
            <person name="Grivell L."/>
            <person name="Rieger M."/>
            <person name="Weichselgartner M."/>
            <person name="de Simone V."/>
            <person name="Obermaier B."/>
            <person name="Mache R."/>
            <person name="Muller M."/>
            <person name="Kreis M."/>
            <person name="Delseny M."/>
            <person name="Puigdomenech P."/>
            <person name="Watson M."/>
            <person name="Schmidtheini T."/>
            <person name="Reichert B."/>
            <person name="Portatelle D."/>
            <person name="Perez-Alonso M."/>
            <person name="Boutry M."/>
            <person name="Bancroft I."/>
            <person name="Vos P."/>
            <person name="Hoheisel J."/>
            <person name="Zimmermann W."/>
            <person name="Wedler H."/>
            <person name="Ridley P."/>
            <person name="Langham S.A."/>
            <person name="McCullagh B."/>
            <person name="Bilham L."/>
            <person name="Robben J."/>
            <person name="Van der Schueren J."/>
            <person name="Grymonprez B."/>
            <person name="Chuang Y.J."/>
            <person name="Vandenbussche F."/>
            <person name="Braeken M."/>
            <person name="Weltjens I."/>
            <person name="Voet M."/>
            <person name="Bastiaens I."/>
            <person name="Aert R."/>
            <person name="Defoor E."/>
            <person name="Weitzenegger T."/>
            <person name="Bothe G."/>
            <person name="Ramsperger U."/>
            <person name="Hilbert H."/>
            <person name="Braun M."/>
            <person name="Holzer E."/>
            <person name="Brandt A."/>
            <person name="Peters S."/>
            <person name="van Staveren M."/>
            <person name="Dirske W."/>
            <person name="Mooijman P."/>
            <person name="Klein Lankhorst R."/>
            <person name="Rose M."/>
            <person name="Hauf J."/>
            <person name="Kotter P."/>
            <person name="Berneiser S."/>
            <person name="Hempel S."/>
            <person name="Feldpausch M."/>
            <person name="Lamberth S."/>
            <person name="Van den Daele H."/>
            <person name="De Keyser A."/>
            <person name="Buysshaert C."/>
            <person name="Gielen J."/>
            <person name="Villarroel R."/>
            <person name="De Clercq R."/>
            <person name="Van Montagu M."/>
            <person name="Rogers J."/>
            <person name="Cronin A."/>
            <person name="Quail M."/>
            <person name="Bray-Allen S."/>
            <person name="Clark L."/>
            <person name="Doggett J."/>
            <person name="Hall S."/>
            <person name="Kay M."/>
            <person name="Lennard N."/>
            <person name="McLay K."/>
            <person name="Mayes R."/>
            <person name="Pettett A."/>
            <person name="Rajandream M.A."/>
            <person name="Lyne M."/>
            <person name="Benes V."/>
            <person name="Rechmann S."/>
            <person name="Borkova D."/>
            <person name="Blocker H."/>
            <person name="Scharfe M."/>
            <person name="Grimm M."/>
            <person name="Lohnert T.H."/>
            <person name="Dose S."/>
            <person name="de Haan M."/>
            <person name="Maarse A."/>
            <person name="Schafer M."/>
            <person name="Muller-Auer S."/>
            <person name="Gabel C."/>
            <person name="Fuchs M."/>
            <person name="Fartmann B."/>
            <person name="Granderath K."/>
            <person name="Dauner D."/>
            <person name="Herzl A."/>
            <person name="Neumann S."/>
            <person name="Argiriou A."/>
            <person name="Vitale D."/>
            <person name="Liguori R."/>
            <person name="Piravandi E."/>
            <person name="Massenet O."/>
            <person name="Quigley F."/>
            <person name="Clabauld G."/>
            <person name="Mundlein A."/>
            <person name="Felber R."/>
            <person name="Schnabl S."/>
            <person name="Hiller R."/>
            <person name="Schmidt W."/>
            <person name="Lecharny A."/>
            <person name="Aubourg S."/>
            <person name="Chefdor F."/>
            <person name="Cooke R."/>
            <person name="Berger C."/>
            <person name="Montfort A."/>
            <person name="Casacuberta E."/>
            <person name="Gibbons T."/>
            <person name="Weber N."/>
            <person name="Vandenbol M."/>
            <person name="Bargues M."/>
            <person name="Terol J."/>
            <person name="Torres A."/>
            <person name="Perez-Perez A."/>
            <person name="Purnelle B."/>
            <person name="Bent E."/>
            <person name="Johnson S."/>
            <person name="Tacon D."/>
            <person name="Jesse T."/>
            <person name="Heijnen L."/>
            <person name="Schwarz S."/>
            <person name="Scholler P."/>
            <person name="Heber S."/>
            <person name="Francs P."/>
            <person name="Bielke C."/>
            <person name="Frishman D."/>
            <person name="Haase D."/>
            <person name="Lemcke K."/>
            <person name="Mewes H.W."/>
            <person name="Stocker S."/>
            <person name="Zaccaria P."/>
            <person name="Bevan M."/>
            <person name="Wilson R.K."/>
            <person name="de la Bastide M."/>
            <person name="Habermann K."/>
            <person name="Parnell L."/>
            <person name="Dedhia N."/>
            <person name="Gnoj L."/>
            <person name="Schutz K."/>
            <person name="Huang E."/>
            <person name="Spiegel L."/>
            <person name="Sehkon M."/>
            <person name="Murray J."/>
            <person name="Sheet P."/>
            <person name="Cordes M."/>
            <person name="Abu-Threideh J."/>
            <person name="Stoneking T."/>
            <person name="Kalicki J."/>
            <person name="Graves T."/>
            <person name="Harmon G."/>
            <person name="Edwards J."/>
            <person name="Latreille P."/>
            <person name="Courtney L."/>
            <person name="Cloud J."/>
            <person name="Abbott A."/>
            <person name="Scott K."/>
            <person name="Johnson D."/>
            <person name="Minx P."/>
            <person name="Bentley D."/>
            <person name="Fulton B."/>
            <person name="Miller N."/>
            <person name="Greco T."/>
            <person name="Kemp K."/>
            <person name="Kramer J."/>
            <person name="Fulton L."/>
            <person name="Mardis E."/>
            <person name="Dante M."/>
            <person name="Pepin K."/>
            <person name="Hillier L."/>
            <person name="Nelson J."/>
            <person name="Spieth J."/>
            <person name="Ryan E."/>
            <person name="Andrews S."/>
            <person name="Geisel C."/>
            <person name="Layman D."/>
            <person name="Du H."/>
            <person name="Ali J."/>
            <person name="Berghoff A."/>
            <person name="Jones K."/>
            <person name="Drone K."/>
            <person name="Cotton M."/>
            <person name="Joshu C."/>
            <person name="Antonoiu B."/>
            <person name="Zidanic M."/>
            <person name="Strong C."/>
            <person name="Sun H."/>
            <person name="Lamar B."/>
            <person name="Yordan C."/>
            <person name="Ma P."/>
            <person name="Zhong J."/>
            <person name="Preston R."/>
            <person name="Vil D."/>
            <person name="Shekher M."/>
            <person name="Matero A."/>
            <person name="Shah R."/>
            <person name="Swaby I.K."/>
            <person name="O'Shaughnessy A."/>
            <person name="Rodriguez M."/>
            <person name="Hoffmann J."/>
            <person name="Till S."/>
            <person name="Granat S."/>
            <person name="Shohdy N."/>
            <person name="Hasegawa A."/>
            <person name="Hameed A."/>
            <person name="Lodhi M."/>
            <person name="Johnson A."/>
            <person name="Chen E."/>
            <person name="Marra M."/>
            <person name="Martienssen R."/>
            <person name="McCombie W.R."/>
        </authorList>
    </citation>
    <scope>NUCLEOTIDE SEQUENCE [LARGE SCALE GENOMIC DNA]</scope>
    <source>
        <strain evidence="3">cv. Columbia</strain>
    </source>
</reference>